<dbReference type="InterPro" id="IPR027417">
    <property type="entry name" value="P-loop_NTPase"/>
</dbReference>
<evidence type="ECO:0000256" key="3">
    <source>
        <dbReference type="ARBA" id="ARBA00022741"/>
    </source>
</evidence>
<evidence type="ECO:0000313" key="6">
    <source>
        <dbReference type="EMBL" id="MBR7832330.1"/>
    </source>
</evidence>
<dbReference type="GO" id="GO:0005524">
    <property type="term" value="F:ATP binding"/>
    <property type="evidence" value="ECO:0007669"/>
    <property type="project" value="UniProtKB-KW"/>
</dbReference>
<keyword evidence="2" id="KW-0813">Transport</keyword>
<evidence type="ECO:0000256" key="1">
    <source>
        <dbReference type="ARBA" id="ARBA00005417"/>
    </source>
</evidence>
<dbReference type="PROSITE" id="PS00211">
    <property type="entry name" value="ABC_TRANSPORTER_1"/>
    <property type="match status" value="1"/>
</dbReference>
<accession>A0A941EK67</accession>
<dbReference type="GO" id="GO:0016020">
    <property type="term" value="C:membrane"/>
    <property type="evidence" value="ECO:0007669"/>
    <property type="project" value="InterPro"/>
</dbReference>
<name>A0A941EK67_9ACTN</name>
<evidence type="ECO:0000256" key="4">
    <source>
        <dbReference type="ARBA" id="ARBA00022840"/>
    </source>
</evidence>
<dbReference type="PROSITE" id="PS50893">
    <property type="entry name" value="ABC_TRANSPORTER_2"/>
    <property type="match status" value="1"/>
</dbReference>
<comment type="similarity">
    <text evidence="1">Belongs to the ABC transporter superfamily.</text>
</comment>
<evidence type="ECO:0000313" key="7">
    <source>
        <dbReference type="Proteomes" id="UP000675781"/>
    </source>
</evidence>
<organism evidence="6 7">
    <name type="scientific">Actinospica durhamensis</name>
    <dbReference type="NCBI Taxonomy" id="1508375"/>
    <lineage>
        <taxon>Bacteria</taxon>
        <taxon>Bacillati</taxon>
        <taxon>Actinomycetota</taxon>
        <taxon>Actinomycetes</taxon>
        <taxon>Catenulisporales</taxon>
        <taxon>Actinospicaceae</taxon>
        <taxon>Actinospica</taxon>
    </lineage>
</organism>
<dbReference type="InterPro" id="IPR003593">
    <property type="entry name" value="AAA+_ATPase"/>
</dbReference>
<dbReference type="PANTHER" id="PTHR46743:SF2">
    <property type="entry name" value="TEICHOIC ACIDS EXPORT ATP-BINDING PROTEIN TAGH"/>
    <property type="match status" value="1"/>
</dbReference>
<dbReference type="Proteomes" id="UP000675781">
    <property type="component" value="Unassembled WGS sequence"/>
</dbReference>
<keyword evidence="7" id="KW-1185">Reference proteome</keyword>
<evidence type="ECO:0000259" key="5">
    <source>
        <dbReference type="PROSITE" id="PS50893"/>
    </source>
</evidence>
<reference evidence="6" key="1">
    <citation type="submission" date="2021-04" db="EMBL/GenBank/DDBJ databases">
        <title>Genome based classification of Actinospica acidithermotolerans sp. nov., an actinobacterium isolated from an Indonesian hot spring.</title>
        <authorList>
            <person name="Kusuma A.B."/>
            <person name="Putra K.E."/>
            <person name="Nafisah S."/>
            <person name="Loh J."/>
            <person name="Nouioui I."/>
            <person name="Goodfellow M."/>
        </authorList>
    </citation>
    <scope>NUCLEOTIDE SEQUENCE</scope>
    <source>
        <strain evidence="6">CSCA 57</strain>
    </source>
</reference>
<sequence>MAEKQTILPSQVLRAVQGIDGEHAISDEEIAALRAQILEERAKRRAEAATNPPTVVVDNLNIIYRIHGAGTGRGSATGALSRIVSRRTSPTVREVHAVRGISFVARRGESIGLIGRNGSGKSTTLAAIAGLLPPERGGGVYTDGQPSLLGINAALMPDLTGERNVIVGCLAMGMSRAQAKASYQGIVDFSRIEDTNPHAMSLPMKAYSSGMAARLRFSIAASREQDVLMIDEALATGDAKFQKQSEERIRELRASAGTVFVVSHSMGAIRDTCDRAIWIEAGRILMDGDVDEVADAYEQWSKQG</sequence>
<dbReference type="InterPro" id="IPR015860">
    <property type="entry name" value="ABC_transpr_TagH-like"/>
</dbReference>
<comment type="caution">
    <text evidence="6">The sequence shown here is derived from an EMBL/GenBank/DDBJ whole genome shotgun (WGS) entry which is preliminary data.</text>
</comment>
<dbReference type="GO" id="GO:0140359">
    <property type="term" value="F:ABC-type transporter activity"/>
    <property type="evidence" value="ECO:0007669"/>
    <property type="project" value="InterPro"/>
</dbReference>
<dbReference type="GO" id="GO:0016887">
    <property type="term" value="F:ATP hydrolysis activity"/>
    <property type="evidence" value="ECO:0007669"/>
    <property type="project" value="InterPro"/>
</dbReference>
<dbReference type="AlphaFoldDB" id="A0A941EK67"/>
<dbReference type="InterPro" id="IPR050683">
    <property type="entry name" value="Bact_Polysacc_Export_ATP-bd"/>
</dbReference>
<keyword evidence="4 6" id="KW-0067">ATP-binding</keyword>
<dbReference type="SMART" id="SM00382">
    <property type="entry name" value="AAA"/>
    <property type="match status" value="1"/>
</dbReference>
<protein>
    <submittedName>
        <fullName evidence="6">ABC transporter ATP-binding protein</fullName>
    </submittedName>
</protein>
<dbReference type="Pfam" id="PF00005">
    <property type="entry name" value="ABC_tran"/>
    <property type="match status" value="1"/>
</dbReference>
<gene>
    <name evidence="6" type="ORF">KDL01_03620</name>
</gene>
<dbReference type="CDD" id="cd03220">
    <property type="entry name" value="ABC_KpsT_Wzt"/>
    <property type="match status" value="1"/>
</dbReference>
<dbReference type="PANTHER" id="PTHR46743">
    <property type="entry name" value="TEICHOIC ACIDS EXPORT ATP-BINDING PROTEIN TAGH"/>
    <property type="match status" value="1"/>
</dbReference>
<feature type="domain" description="ABC transporter" evidence="5">
    <location>
        <begin position="81"/>
        <end position="304"/>
    </location>
</feature>
<dbReference type="Gene3D" id="3.40.50.300">
    <property type="entry name" value="P-loop containing nucleotide triphosphate hydrolases"/>
    <property type="match status" value="1"/>
</dbReference>
<proteinExistence type="inferred from homology"/>
<dbReference type="SUPFAM" id="SSF52540">
    <property type="entry name" value="P-loop containing nucleoside triphosphate hydrolases"/>
    <property type="match status" value="1"/>
</dbReference>
<dbReference type="InterPro" id="IPR003439">
    <property type="entry name" value="ABC_transporter-like_ATP-bd"/>
</dbReference>
<dbReference type="InterPro" id="IPR017871">
    <property type="entry name" value="ABC_transporter-like_CS"/>
</dbReference>
<evidence type="ECO:0000256" key="2">
    <source>
        <dbReference type="ARBA" id="ARBA00022448"/>
    </source>
</evidence>
<keyword evidence="3" id="KW-0547">Nucleotide-binding</keyword>
<dbReference type="EMBL" id="JAGSOG010000009">
    <property type="protein sequence ID" value="MBR7832330.1"/>
    <property type="molecule type" value="Genomic_DNA"/>
</dbReference>